<evidence type="ECO:0000313" key="1">
    <source>
        <dbReference type="EMBL" id="JAH60260.1"/>
    </source>
</evidence>
<name>A0A0E9U541_ANGAN</name>
<sequence length="31" mass="3539">MGGGVYDHRLTLLFVQQCYGMTLNFSLVYLV</sequence>
<dbReference type="AlphaFoldDB" id="A0A0E9U541"/>
<accession>A0A0E9U541</accession>
<proteinExistence type="predicted"/>
<protein>
    <submittedName>
        <fullName evidence="1">Uncharacterized protein</fullName>
    </submittedName>
</protein>
<reference evidence="1" key="2">
    <citation type="journal article" date="2015" name="Fish Shellfish Immunol.">
        <title>Early steps in the European eel (Anguilla anguilla)-Vibrio vulnificus interaction in the gills: Role of the RtxA13 toxin.</title>
        <authorList>
            <person name="Callol A."/>
            <person name="Pajuelo D."/>
            <person name="Ebbesson L."/>
            <person name="Teles M."/>
            <person name="MacKenzie S."/>
            <person name="Amaro C."/>
        </authorList>
    </citation>
    <scope>NUCLEOTIDE SEQUENCE</scope>
</reference>
<dbReference type="EMBL" id="GBXM01048317">
    <property type="protein sequence ID" value="JAH60260.1"/>
    <property type="molecule type" value="Transcribed_RNA"/>
</dbReference>
<reference evidence="1" key="1">
    <citation type="submission" date="2014-11" db="EMBL/GenBank/DDBJ databases">
        <authorList>
            <person name="Amaro Gonzalez C."/>
        </authorList>
    </citation>
    <scope>NUCLEOTIDE SEQUENCE</scope>
</reference>
<organism evidence="1">
    <name type="scientific">Anguilla anguilla</name>
    <name type="common">European freshwater eel</name>
    <name type="synonym">Muraena anguilla</name>
    <dbReference type="NCBI Taxonomy" id="7936"/>
    <lineage>
        <taxon>Eukaryota</taxon>
        <taxon>Metazoa</taxon>
        <taxon>Chordata</taxon>
        <taxon>Craniata</taxon>
        <taxon>Vertebrata</taxon>
        <taxon>Euteleostomi</taxon>
        <taxon>Actinopterygii</taxon>
        <taxon>Neopterygii</taxon>
        <taxon>Teleostei</taxon>
        <taxon>Anguilliformes</taxon>
        <taxon>Anguillidae</taxon>
        <taxon>Anguilla</taxon>
    </lineage>
</organism>